<dbReference type="InterPro" id="IPR043502">
    <property type="entry name" value="DNA/RNA_pol_sf"/>
</dbReference>
<gene>
    <name evidence="2" type="primary">R1A1-elementORF2_260</name>
    <name evidence="3" type="synonym">R1A1-elementORF2_740</name>
    <name evidence="3" type="ORF">AVEN_114034_1</name>
    <name evidence="2" type="ORF">AVEN_46821_1</name>
</gene>
<accession>A0A4Y2WP36</accession>
<organism evidence="2 4">
    <name type="scientific">Araneus ventricosus</name>
    <name type="common">Orbweaver spider</name>
    <name type="synonym">Epeira ventricosa</name>
    <dbReference type="NCBI Taxonomy" id="182803"/>
    <lineage>
        <taxon>Eukaryota</taxon>
        <taxon>Metazoa</taxon>
        <taxon>Ecdysozoa</taxon>
        <taxon>Arthropoda</taxon>
        <taxon>Chelicerata</taxon>
        <taxon>Arachnida</taxon>
        <taxon>Araneae</taxon>
        <taxon>Araneomorphae</taxon>
        <taxon>Entelegynae</taxon>
        <taxon>Araneoidea</taxon>
        <taxon>Araneidae</taxon>
        <taxon>Araneus</taxon>
    </lineage>
</organism>
<dbReference type="Proteomes" id="UP000499080">
    <property type="component" value="Unassembled WGS sequence"/>
</dbReference>
<dbReference type="OrthoDB" id="6436830at2759"/>
<evidence type="ECO:0000313" key="3">
    <source>
        <dbReference type="EMBL" id="GBO38479.1"/>
    </source>
</evidence>
<reference evidence="2 4" key="1">
    <citation type="journal article" date="2019" name="Sci. Rep.">
        <title>Orb-weaving spider Araneus ventricosus genome elucidates the spidroin gene catalogue.</title>
        <authorList>
            <person name="Kono N."/>
            <person name="Nakamura H."/>
            <person name="Ohtoshi R."/>
            <person name="Moran D.A.P."/>
            <person name="Shinohara A."/>
            <person name="Yoshida Y."/>
            <person name="Fujiwara M."/>
            <person name="Mori M."/>
            <person name="Tomita M."/>
            <person name="Arakawa K."/>
        </authorList>
    </citation>
    <scope>NUCLEOTIDE SEQUENCE [LARGE SCALE GENOMIC DNA]</scope>
</reference>
<keyword evidence="4" id="KW-1185">Reference proteome</keyword>
<dbReference type="SUPFAM" id="SSF56672">
    <property type="entry name" value="DNA/RNA polymerases"/>
    <property type="match status" value="1"/>
</dbReference>
<feature type="domain" description="Reverse transcriptase" evidence="1">
    <location>
        <begin position="1"/>
        <end position="202"/>
    </location>
</feature>
<dbReference type="EMBL" id="BGPR01063220">
    <property type="protein sequence ID" value="GBO38476.1"/>
    <property type="molecule type" value="Genomic_DNA"/>
</dbReference>
<comment type="caution">
    <text evidence="2">The sequence shown here is derived from an EMBL/GenBank/DDBJ whole genome shotgun (WGS) entry which is preliminary data.</text>
</comment>
<evidence type="ECO:0000259" key="1">
    <source>
        <dbReference type="PROSITE" id="PS50878"/>
    </source>
</evidence>
<protein>
    <recommendedName>
        <fullName evidence="1">Reverse transcriptase domain-containing protein</fullName>
    </recommendedName>
</protein>
<dbReference type="InterPro" id="IPR000477">
    <property type="entry name" value="RT_dom"/>
</dbReference>
<dbReference type="Pfam" id="PF00078">
    <property type="entry name" value="RVT_1"/>
    <property type="match status" value="1"/>
</dbReference>
<dbReference type="CDD" id="cd01650">
    <property type="entry name" value="RT_nLTR_like"/>
    <property type="match status" value="1"/>
</dbReference>
<dbReference type="PROSITE" id="PS50878">
    <property type="entry name" value="RT_POL"/>
    <property type="match status" value="1"/>
</dbReference>
<sequence length="276" mass="31220">MPQKCTEDALMRLFEIILNSKKRKLFTTLVFLDIKGAFDNAWWPAILSLLRSANIPGNLFAVISSFLKDRTATLSLGHCSKERPLQKGCPQGSVSGPLLCNIIINKLLDKVSAFSCCEMIDFADDLLLCFQGKTLQDINRDSQRILDFISSWAKTYKLEFNASKSKVMILDRRESNAFTSALTLNGIPLCFVKELKYLGVILDSKCCWKQHILYLSKKCENILLGLNRVARNTFGLKSNVTSLIYKQGIVPFICYGSQIWGTALKKKINCRLLRKM</sequence>
<dbReference type="AlphaFoldDB" id="A0A4Y2WP36"/>
<dbReference type="GO" id="GO:0071897">
    <property type="term" value="P:DNA biosynthetic process"/>
    <property type="evidence" value="ECO:0007669"/>
    <property type="project" value="UniProtKB-ARBA"/>
</dbReference>
<evidence type="ECO:0000313" key="4">
    <source>
        <dbReference type="Proteomes" id="UP000499080"/>
    </source>
</evidence>
<name>A0A4Y2WP36_ARAVE</name>
<proteinExistence type="predicted"/>
<dbReference type="PANTHER" id="PTHR33332">
    <property type="entry name" value="REVERSE TRANSCRIPTASE DOMAIN-CONTAINING PROTEIN"/>
    <property type="match status" value="1"/>
</dbReference>
<evidence type="ECO:0000313" key="2">
    <source>
        <dbReference type="EMBL" id="GBO38476.1"/>
    </source>
</evidence>
<dbReference type="EMBL" id="BGPR01063221">
    <property type="protein sequence ID" value="GBO38479.1"/>
    <property type="molecule type" value="Genomic_DNA"/>
</dbReference>